<evidence type="ECO:0008006" key="3">
    <source>
        <dbReference type="Google" id="ProtNLM"/>
    </source>
</evidence>
<evidence type="ECO:0000313" key="2">
    <source>
        <dbReference type="Proteomes" id="UP000007722"/>
    </source>
</evidence>
<accession>D7DQN7</accession>
<dbReference type="Proteomes" id="UP000007722">
    <property type="component" value="Chromosome"/>
</dbReference>
<gene>
    <name evidence="1" type="ordered locus">Mvol_1509</name>
</gene>
<name>D7DQN7_METV3</name>
<dbReference type="AlphaFoldDB" id="D7DQN7"/>
<protein>
    <recommendedName>
        <fullName evidence="3">Nucleic acid binding OB-fold tRNA/helicase-type</fullName>
    </recommendedName>
</protein>
<organism evidence="1 2">
    <name type="scientific">Methanococcus voltae (strain ATCC BAA-1334 / A3)</name>
    <dbReference type="NCBI Taxonomy" id="456320"/>
    <lineage>
        <taxon>Archaea</taxon>
        <taxon>Methanobacteriati</taxon>
        <taxon>Methanobacteriota</taxon>
        <taxon>Methanomada group</taxon>
        <taxon>Methanococci</taxon>
        <taxon>Methanococcales</taxon>
        <taxon>Methanococcaceae</taxon>
        <taxon>Methanococcus</taxon>
    </lineage>
</organism>
<proteinExistence type="predicted"/>
<dbReference type="eggNOG" id="arCOG05741">
    <property type="taxonomic scope" value="Archaea"/>
</dbReference>
<sequence>MYKLQKICELSDIDSTVALIGNVKLVDYKGKKLKLYDETGEIVVSKVDGHYEKDDTLMILGILKLTPRGNVIYSNKVAKISDEIGKNAQIIEKYVSNICKY</sequence>
<dbReference type="OrthoDB" id="61363at2157"/>
<dbReference type="HOGENOM" id="CLU_2285095_0_0_2"/>
<dbReference type="EMBL" id="CP002057">
    <property type="protein sequence ID" value="ADI37164.1"/>
    <property type="molecule type" value="Genomic_DNA"/>
</dbReference>
<evidence type="ECO:0000313" key="1">
    <source>
        <dbReference type="EMBL" id="ADI37164.1"/>
    </source>
</evidence>
<reference evidence="1 2" key="1">
    <citation type="submission" date="2010-05" db="EMBL/GenBank/DDBJ databases">
        <title>Complete sequence of Methanococcus voltae A3.</title>
        <authorList>
            <consortium name="US DOE Joint Genome Institute"/>
            <person name="Lucas S."/>
            <person name="Copeland A."/>
            <person name="Lapidus A."/>
            <person name="Cheng J.-F."/>
            <person name="Bruce D."/>
            <person name="Goodwin L."/>
            <person name="Pitluck S."/>
            <person name="Lowry S."/>
            <person name="Clum A."/>
            <person name="Land M."/>
            <person name="Hauser L."/>
            <person name="Kyrpides N."/>
            <person name="Mikhailova N."/>
            <person name="Whitman W.B."/>
            <person name="Woyke T."/>
        </authorList>
    </citation>
    <scope>NUCLEOTIDE SEQUENCE [LARGE SCALE GENOMIC DNA]</scope>
    <source>
        <strain evidence="2">ATCC BAA-1334 / A3</strain>
    </source>
</reference>
<dbReference type="InParanoid" id="D7DQN7"/>
<dbReference type="KEGG" id="mvo:Mvol_1509"/>
<keyword evidence="2" id="KW-1185">Reference proteome</keyword>
<dbReference type="STRING" id="456320.Mvol_1509"/>